<sequence length="297" mass="34625">MAKKVYYSKPLKFFWKQLYGTQKKFTPEFTDEQIYFVLKKNLLSIPLAHDETQESRGLMVSGLELWREDSKGELLHMFFLDEGLRTFLETTPLSDLDGIKKFLFENGQTREVIHLYSNENRETIVYKFALHIPFEGEGYAFSLSIENDGSLELYYSLGENGGRMSDKFYADVIKKDDEISKTHSNMFRLVINTIAYMNCFPDCVTDGVPKDYFDYSENKLAKNLTFQVSEKIKESENVPLSKIPHFRKGHFRRLQSDYFTNKKGQMVFVAETMVKGKAKTISMSENIDEFHPNTKKN</sequence>
<keyword evidence="2" id="KW-1185">Reference proteome</keyword>
<evidence type="ECO:0000313" key="1">
    <source>
        <dbReference type="EMBL" id="MBD1422320.1"/>
    </source>
</evidence>
<dbReference type="EMBL" id="JACNYL010000003">
    <property type="protein sequence ID" value="MBD1422320.1"/>
    <property type="molecule type" value="Genomic_DNA"/>
</dbReference>
<reference evidence="1 2" key="1">
    <citation type="submission" date="2020-08" db="EMBL/GenBank/DDBJ databases">
        <title>Sphingobacterium sp. DN00404 isolated from aquaculture water.</title>
        <authorList>
            <person name="Zhang M."/>
        </authorList>
    </citation>
    <scope>NUCLEOTIDE SEQUENCE [LARGE SCALE GENOMIC DNA]</scope>
    <source>
        <strain evidence="1 2">KCTC 42746</strain>
    </source>
</reference>
<gene>
    <name evidence="1" type="ORF">H8B21_12135</name>
</gene>
<organism evidence="1 2">
    <name type="scientific">Sphingobacterium chuzhouense</name>
    <dbReference type="NCBI Taxonomy" id="1742264"/>
    <lineage>
        <taxon>Bacteria</taxon>
        <taxon>Pseudomonadati</taxon>
        <taxon>Bacteroidota</taxon>
        <taxon>Sphingobacteriia</taxon>
        <taxon>Sphingobacteriales</taxon>
        <taxon>Sphingobacteriaceae</taxon>
        <taxon>Sphingobacterium</taxon>
    </lineage>
</organism>
<comment type="caution">
    <text evidence="1">The sequence shown here is derived from an EMBL/GenBank/DDBJ whole genome shotgun (WGS) entry which is preliminary data.</text>
</comment>
<dbReference type="Proteomes" id="UP000651112">
    <property type="component" value="Unassembled WGS sequence"/>
</dbReference>
<accession>A0ABR7XT11</accession>
<name>A0ABR7XT11_9SPHI</name>
<protein>
    <submittedName>
        <fullName evidence="1">Uncharacterized protein</fullName>
    </submittedName>
</protein>
<proteinExistence type="predicted"/>
<dbReference type="RefSeq" id="WP_190314061.1">
    <property type="nucleotide sequence ID" value="NZ_JACNYL010000003.1"/>
</dbReference>
<evidence type="ECO:0000313" key="2">
    <source>
        <dbReference type="Proteomes" id="UP000651112"/>
    </source>
</evidence>